<dbReference type="EMBL" id="JAWZSR010000005">
    <property type="protein sequence ID" value="MDX8046504.1"/>
    <property type="molecule type" value="Genomic_DNA"/>
</dbReference>
<accession>A0ACC6M6B8</accession>
<gene>
    <name evidence="1" type="ORF">SH601_10970</name>
</gene>
<comment type="caution">
    <text evidence="1">The sequence shown here is derived from an EMBL/GenBank/DDBJ whole genome shotgun (WGS) entry which is preliminary data.</text>
</comment>
<evidence type="ECO:0000313" key="2">
    <source>
        <dbReference type="Proteomes" id="UP001277972"/>
    </source>
</evidence>
<dbReference type="Proteomes" id="UP001277972">
    <property type="component" value="Unassembled WGS sequence"/>
</dbReference>
<reference evidence="1" key="1">
    <citation type="submission" date="2023-11" db="EMBL/GenBank/DDBJ databases">
        <title>Gracilibacillus pellucida a moderately halophilic bacterium isolated from saline soil in Xinjiang province.</title>
        <authorList>
            <person name="Zhang Z."/>
            <person name="Tan F."/>
            <person name="Wang Y."/>
            <person name="Xia M."/>
        </authorList>
    </citation>
    <scope>NUCLEOTIDE SEQUENCE</scope>
    <source>
        <strain evidence="1">S3-1-1</strain>
    </source>
</reference>
<protein>
    <submittedName>
        <fullName evidence="1">Iron ABC transporter permease</fullName>
    </submittedName>
</protein>
<proteinExistence type="predicted"/>
<keyword evidence="2" id="KW-1185">Reference proteome</keyword>
<sequence>MYKMIRSIKSINPLGAGITLLLFLLILLPLLAVILQIIYPGFFFGERVYEGFGLLLELFERPLWKASLINSLILATGTAFLGTFIGGTLAIVRASWKFTLARLIDITAWVLLIMPSFIIAQGWVLFANSNGLINQWLGISWISDLIFQPAGLILVMSLSKFSLAYLAVQSALEWNVLHYVEAARLNGANAFGALHTVRLPLLLPAFVAGWSLVFMETIGDFGLPAALSTVYRFPTLPYTIYSAINMSPTRFDLAGVLSFYLVVIIILALLVLFLAMKKSRYDFLNNRAIKLQPKRVKWHPFLSLISIVFVVIVLGIPIGSSVLVSFMSTMYGGLAWDNFTLQYYIEALTNETFLASLQNSLKISGTAALCSVIIGFIVSFVIYFTRFHLKGLINMISLISLAVPGIVLSVGYIFIWNQSWLEKINMNLYGTPSIVVLAAVAGAIPFAVRLQIGAFSSISESVLQAAALQGASLKEQMYTIVLPFVRSALVISFIASFGTGVFDLAVATMLHPPNYHLLPVTISEAFEQSNYGFSTSTTVISGLIVVAIMLMIDKTSSLIFYLKDRKKESFINE</sequence>
<name>A0ACC6M6B8_9BACI</name>
<organism evidence="1 2">
    <name type="scientific">Gracilibacillus pellucidus</name>
    <dbReference type="NCBI Taxonomy" id="3095368"/>
    <lineage>
        <taxon>Bacteria</taxon>
        <taxon>Bacillati</taxon>
        <taxon>Bacillota</taxon>
        <taxon>Bacilli</taxon>
        <taxon>Bacillales</taxon>
        <taxon>Bacillaceae</taxon>
        <taxon>Gracilibacillus</taxon>
    </lineage>
</organism>
<evidence type="ECO:0000313" key="1">
    <source>
        <dbReference type="EMBL" id="MDX8046504.1"/>
    </source>
</evidence>